<dbReference type="PANTHER" id="PTHR46128:SF211">
    <property type="entry name" value="PENTACOTRIPEPTIDE-REPEAT REGION OF PRORP DOMAIN-CONTAINING PROTEIN"/>
    <property type="match status" value="1"/>
</dbReference>
<dbReference type="Gene3D" id="1.25.40.10">
    <property type="entry name" value="Tetratricopeptide repeat domain"/>
    <property type="match status" value="2"/>
</dbReference>
<accession>A0AA87ZYC7</accession>
<keyword evidence="5" id="KW-1185">Reference proteome</keyword>
<gene>
    <name evidence="4" type="ORF">TIFTF001_011484</name>
</gene>
<feature type="repeat" description="PPR" evidence="3">
    <location>
        <begin position="27"/>
        <end position="57"/>
    </location>
</feature>
<dbReference type="EMBL" id="BTGU01000014">
    <property type="protein sequence ID" value="GMN42274.1"/>
    <property type="molecule type" value="Genomic_DNA"/>
</dbReference>
<dbReference type="Proteomes" id="UP001187192">
    <property type="component" value="Unassembled WGS sequence"/>
</dbReference>
<dbReference type="InterPro" id="IPR050872">
    <property type="entry name" value="PPR_P_subfamily"/>
</dbReference>
<name>A0AA87ZYC7_FICCA</name>
<dbReference type="InterPro" id="IPR002885">
    <property type="entry name" value="PPR_rpt"/>
</dbReference>
<comment type="similarity">
    <text evidence="1">Belongs to the PPR family. P subfamily.</text>
</comment>
<evidence type="ECO:0000256" key="2">
    <source>
        <dbReference type="ARBA" id="ARBA00022737"/>
    </source>
</evidence>
<evidence type="ECO:0008006" key="6">
    <source>
        <dbReference type="Google" id="ProtNLM"/>
    </source>
</evidence>
<dbReference type="PANTHER" id="PTHR46128">
    <property type="entry name" value="MITOCHONDRIAL GROUP I INTRON SPLICING FACTOR CCM1"/>
    <property type="match status" value="1"/>
</dbReference>
<evidence type="ECO:0000313" key="5">
    <source>
        <dbReference type="Proteomes" id="UP001187192"/>
    </source>
</evidence>
<proteinExistence type="inferred from homology"/>
<reference evidence="4" key="1">
    <citation type="submission" date="2023-07" db="EMBL/GenBank/DDBJ databases">
        <title>draft genome sequence of fig (Ficus carica).</title>
        <authorList>
            <person name="Takahashi T."/>
            <person name="Nishimura K."/>
        </authorList>
    </citation>
    <scope>NUCLEOTIDE SEQUENCE</scope>
</reference>
<comment type="caution">
    <text evidence="4">The sequence shown here is derived from an EMBL/GenBank/DDBJ whole genome shotgun (WGS) entry which is preliminary data.</text>
</comment>
<dbReference type="PROSITE" id="PS51375">
    <property type="entry name" value="PPR"/>
    <property type="match status" value="3"/>
</dbReference>
<dbReference type="AlphaFoldDB" id="A0AA87ZYC7"/>
<dbReference type="NCBIfam" id="TIGR00756">
    <property type="entry name" value="PPR"/>
    <property type="match status" value="2"/>
</dbReference>
<protein>
    <recommendedName>
        <fullName evidence="6">Pentatricopeptide repeat-containing protein</fullName>
    </recommendedName>
</protein>
<evidence type="ECO:0000256" key="1">
    <source>
        <dbReference type="ARBA" id="ARBA00007626"/>
    </source>
</evidence>
<feature type="repeat" description="PPR" evidence="3">
    <location>
        <begin position="160"/>
        <end position="194"/>
    </location>
</feature>
<evidence type="ECO:0000256" key="3">
    <source>
        <dbReference type="PROSITE-ProRule" id="PRU00708"/>
    </source>
</evidence>
<dbReference type="Pfam" id="PF13041">
    <property type="entry name" value="PPR_2"/>
    <property type="match status" value="1"/>
</dbReference>
<dbReference type="Gramene" id="FCD_00001489-RA">
    <property type="protein sequence ID" value="FCD_00001489-RA:cds"/>
    <property type="gene ID" value="FCD_00001489"/>
</dbReference>
<dbReference type="Pfam" id="PF13812">
    <property type="entry name" value="PPR_3"/>
    <property type="match status" value="1"/>
</dbReference>
<dbReference type="InterPro" id="IPR011990">
    <property type="entry name" value="TPR-like_helical_dom_sf"/>
</dbReference>
<sequence>MEDGFCRRVLNSQMVFDEITKRGLRPSVVNFKALINWYCRRGKPEEGLRLKKVMEESWRCTPDVYTYSASISRLCKQSKLDGARQLLEEMCERGRILVSTIRSAGDSSEARKLVDELRLSGLRPLNDTYITLCKGCFKVGDLESTMGIMEEMKRERIELNGVVFMAVISGLYGKGRVAYAERIPREMFSAGVKPDDR</sequence>
<organism evidence="4 5">
    <name type="scientific">Ficus carica</name>
    <name type="common">Common fig</name>
    <dbReference type="NCBI Taxonomy" id="3494"/>
    <lineage>
        <taxon>Eukaryota</taxon>
        <taxon>Viridiplantae</taxon>
        <taxon>Streptophyta</taxon>
        <taxon>Embryophyta</taxon>
        <taxon>Tracheophyta</taxon>
        <taxon>Spermatophyta</taxon>
        <taxon>Magnoliopsida</taxon>
        <taxon>eudicotyledons</taxon>
        <taxon>Gunneridae</taxon>
        <taxon>Pentapetalae</taxon>
        <taxon>rosids</taxon>
        <taxon>fabids</taxon>
        <taxon>Rosales</taxon>
        <taxon>Moraceae</taxon>
        <taxon>Ficeae</taxon>
        <taxon>Ficus</taxon>
    </lineage>
</organism>
<keyword evidence="2" id="KW-0677">Repeat</keyword>
<feature type="repeat" description="PPR" evidence="3">
    <location>
        <begin position="63"/>
        <end position="97"/>
    </location>
</feature>
<evidence type="ECO:0000313" key="4">
    <source>
        <dbReference type="EMBL" id="GMN42274.1"/>
    </source>
</evidence>